<gene>
    <name evidence="1" type="ORF">NBZ79_15665</name>
</gene>
<dbReference type="EMBL" id="CP098747">
    <property type="protein sequence ID" value="USG60603.1"/>
    <property type="molecule type" value="Genomic_DNA"/>
</dbReference>
<dbReference type="RefSeq" id="WP_251933484.1">
    <property type="nucleotide sequence ID" value="NZ_CP098747.1"/>
</dbReference>
<evidence type="ECO:0000313" key="2">
    <source>
        <dbReference type="Proteomes" id="UP001056291"/>
    </source>
</evidence>
<protein>
    <submittedName>
        <fullName evidence="1">Uncharacterized protein</fullName>
    </submittedName>
</protein>
<proteinExistence type="predicted"/>
<evidence type="ECO:0000313" key="1">
    <source>
        <dbReference type="EMBL" id="USG60603.1"/>
    </source>
</evidence>
<name>A0ABY4W0I8_9PROT</name>
<dbReference type="Proteomes" id="UP001056291">
    <property type="component" value="Chromosome"/>
</dbReference>
<organism evidence="1 2">
    <name type="scientific">Sneathiella marina</name>
    <dbReference type="NCBI Taxonomy" id="2950108"/>
    <lineage>
        <taxon>Bacteria</taxon>
        <taxon>Pseudomonadati</taxon>
        <taxon>Pseudomonadota</taxon>
        <taxon>Alphaproteobacteria</taxon>
        <taxon>Sneathiellales</taxon>
        <taxon>Sneathiellaceae</taxon>
        <taxon>Sneathiella</taxon>
    </lineage>
</organism>
<reference evidence="1" key="1">
    <citation type="submission" date="2022-06" db="EMBL/GenBank/DDBJ databases">
        <title>Sneathiella actinostolidae sp. nov., isolated from a sea anemonein the Western Pacific Ocean.</title>
        <authorList>
            <person name="Wei M.J."/>
        </authorList>
    </citation>
    <scope>NUCLEOTIDE SEQUENCE</scope>
    <source>
        <strain evidence="1">PHK-P5</strain>
    </source>
</reference>
<keyword evidence="2" id="KW-1185">Reference proteome</keyword>
<sequence>MKEASAIREIHDLTGTVARHYIEKYGDQAVSTLEFAARAFEENDDIHGRNKMLRLRDEVIFLSPSLTAE</sequence>
<accession>A0ABY4W0I8</accession>